<dbReference type="STRING" id="1297569.MESS2_1560009"/>
<comment type="caution">
    <text evidence="2">The sequence shown here is derived from an EMBL/GenBank/DDBJ whole genome shotgun (WGS) entry which is preliminary data.</text>
</comment>
<name>M5EML4_9HYPH</name>
<keyword evidence="3" id="KW-1185">Reference proteome</keyword>
<evidence type="ECO:0000313" key="2">
    <source>
        <dbReference type="EMBL" id="CCV05385.1"/>
    </source>
</evidence>
<sequence>MPSEAFWANEGVSQVGEKEQGHTATEDIVDKHVAILPLKTVASFDVGEGQGEEQNPYPDNDDIHRGCSLFSFYFRFACIRQEIT</sequence>
<protein>
    <submittedName>
        <fullName evidence="2">Uncharacterized protein</fullName>
    </submittedName>
</protein>
<evidence type="ECO:0000256" key="1">
    <source>
        <dbReference type="SAM" id="MobiDB-lite"/>
    </source>
</evidence>
<proteinExistence type="predicted"/>
<organism evidence="2 3">
    <name type="scientific">Mesorhizobium metallidurans STM 2683</name>
    <dbReference type="NCBI Taxonomy" id="1297569"/>
    <lineage>
        <taxon>Bacteria</taxon>
        <taxon>Pseudomonadati</taxon>
        <taxon>Pseudomonadota</taxon>
        <taxon>Alphaproteobacteria</taxon>
        <taxon>Hyphomicrobiales</taxon>
        <taxon>Phyllobacteriaceae</taxon>
        <taxon>Mesorhizobium</taxon>
    </lineage>
</organism>
<dbReference type="AlphaFoldDB" id="M5EML4"/>
<accession>M5EML4</accession>
<dbReference type="Proteomes" id="UP000012062">
    <property type="component" value="Unassembled WGS sequence"/>
</dbReference>
<gene>
    <name evidence="2" type="ORF">MESS2_1560009</name>
</gene>
<dbReference type="EMBL" id="CAUM01000064">
    <property type="protein sequence ID" value="CCV05385.1"/>
    <property type="molecule type" value="Genomic_DNA"/>
</dbReference>
<evidence type="ECO:0000313" key="3">
    <source>
        <dbReference type="Proteomes" id="UP000012062"/>
    </source>
</evidence>
<reference evidence="2 3" key="1">
    <citation type="submission" date="2013-02" db="EMBL/GenBank/DDBJ databases">
        <authorList>
            <person name="Genoscope - CEA"/>
        </authorList>
    </citation>
    <scope>NUCLEOTIDE SEQUENCE [LARGE SCALE GENOMIC DNA]</scope>
    <source>
        <strain evidence="2 3">STM 2683</strain>
    </source>
</reference>
<feature type="region of interest" description="Disordered" evidence="1">
    <location>
        <begin position="1"/>
        <end position="23"/>
    </location>
</feature>